<dbReference type="VEuPathDB" id="PlasmoDB:Py17XNL_001105849"/>
<feature type="compositionally biased region" description="Polar residues" evidence="1">
    <location>
        <begin position="340"/>
        <end position="366"/>
    </location>
</feature>
<dbReference type="VEuPathDB" id="PlasmoDB:PY17X_1146100"/>
<accession>A0A077Y6W9</accession>
<dbReference type="GO" id="GO:0005634">
    <property type="term" value="C:nucleus"/>
    <property type="evidence" value="ECO:0007669"/>
    <property type="project" value="TreeGrafter"/>
</dbReference>
<protein>
    <recommendedName>
        <fullName evidence="6">Arabinogalactan protein</fullName>
    </recommendedName>
</protein>
<gene>
    <name evidence="3" type="ORF">PY17X_1146100</name>
    <name evidence="2" type="ORF">PYYM_1147100</name>
</gene>
<dbReference type="AlphaFoldDB" id="A0A077Y6W9"/>
<dbReference type="GeneID" id="3789841"/>
<evidence type="ECO:0000256" key="1">
    <source>
        <dbReference type="SAM" id="MobiDB-lite"/>
    </source>
</evidence>
<name>A0A077Y6W9_PLAYE</name>
<feature type="region of interest" description="Disordered" evidence="1">
    <location>
        <begin position="227"/>
        <end position="298"/>
    </location>
</feature>
<dbReference type="GO" id="GO:0031490">
    <property type="term" value="F:chromatin DNA binding"/>
    <property type="evidence" value="ECO:0007669"/>
    <property type="project" value="TreeGrafter"/>
</dbReference>
<dbReference type="PANTHER" id="PTHR31606:SF1">
    <property type="entry name" value="WW DOMAIN BINDING PROTEIN 2, ISOFORM E"/>
    <property type="match status" value="1"/>
</dbReference>
<dbReference type="VEuPathDB" id="PlasmoDB:PY04251"/>
<evidence type="ECO:0000313" key="5">
    <source>
        <dbReference type="Proteomes" id="UP000072904"/>
    </source>
</evidence>
<dbReference type="SUPFAM" id="SSF50729">
    <property type="entry name" value="PH domain-like"/>
    <property type="match status" value="1"/>
</dbReference>
<dbReference type="CDD" id="cd13214">
    <property type="entry name" value="PH-GRAM_WBP2"/>
    <property type="match status" value="1"/>
</dbReference>
<feature type="compositionally biased region" description="Low complexity" evidence="1">
    <location>
        <begin position="260"/>
        <end position="271"/>
    </location>
</feature>
<feature type="region of interest" description="Disordered" evidence="1">
    <location>
        <begin position="319"/>
        <end position="366"/>
    </location>
</feature>
<proteinExistence type="predicted"/>
<dbReference type="PANTHER" id="PTHR31606">
    <property type="entry name" value="WW DOMAIN BINDING PROTEIN 2, ISOFORM E"/>
    <property type="match status" value="1"/>
</dbReference>
<dbReference type="OMA" id="MENFART"/>
<dbReference type="Proteomes" id="UP000072874">
    <property type="component" value="Chromosome 11"/>
</dbReference>
<evidence type="ECO:0008006" key="6">
    <source>
        <dbReference type="Google" id="ProtNLM"/>
    </source>
</evidence>
<dbReference type="VEuPathDB" id="PlasmoDB:PYYM_1147100"/>
<feature type="compositionally biased region" description="Polar residues" evidence="1">
    <location>
        <begin position="279"/>
        <end position="298"/>
    </location>
</feature>
<evidence type="ECO:0000313" key="4">
    <source>
        <dbReference type="Proteomes" id="UP000072874"/>
    </source>
</evidence>
<feature type="compositionally biased region" description="Polar residues" evidence="1">
    <location>
        <begin position="235"/>
        <end position="259"/>
    </location>
</feature>
<dbReference type="GO" id="GO:0003713">
    <property type="term" value="F:transcription coactivator activity"/>
    <property type="evidence" value="ECO:0007669"/>
    <property type="project" value="InterPro"/>
</dbReference>
<reference evidence="3" key="4">
    <citation type="submission" date="2019-05" db="EMBL/GenBank/DDBJ databases">
        <authorList>
            <consortium name="Pathogen Informatics"/>
        </authorList>
    </citation>
    <scope>NUCLEOTIDE SEQUENCE</scope>
    <source>
        <strain evidence="3">17X</strain>
    </source>
</reference>
<organism evidence="2 5">
    <name type="scientific">Plasmodium yoelii</name>
    <dbReference type="NCBI Taxonomy" id="5861"/>
    <lineage>
        <taxon>Eukaryota</taxon>
        <taxon>Sar</taxon>
        <taxon>Alveolata</taxon>
        <taxon>Apicomplexa</taxon>
        <taxon>Aconoidasida</taxon>
        <taxon>Haemosporida</taxon>
        <taxon>Plasmodiidae</taxon>
        <taxon>Plasmodium</taxon>
        <taxon>Plasmodium (Vinckeia)</taxon>
    </lineage>
</organism>
<evidence type="ECO:0000313" key="3">
    <source>
        <dbReference type="EMBL" id="VTZ79733.1"/>
    </source>
</evidence>
<reference evidence="3" key="2">
    <citation type="submission" date="2014-05" db="EMBL/GenBank/DDBJ databases">
        <authorList>
            <person name="Aslett M.A."/>
            <person name="De Silva N."/>
        </authorList>
    </citation>
    <scope>NUCLEOTIDE SEQUENCE</scope>
    <source>
        <strain evidence="3">17X</strain>
    </source>
</reference>
<sequence>MALNPTTIRGQEHLFPLNKESEFIYLRRDGVKLKLYLPDRTIKEDGTIFLTSIRLVFIKNEKSKTNINFTGADFPLTLIDNANFEQPIFGLNYLSGIVRPLVEHPNSLSSPCKWNLIFLNGQCSNFLNYFFKAYEAAKKNKTLGSLNEFNEHFFSSNNAYIDPNDPTFIYINEPISENMNNSSHNHYVNNQNNNEEIPVYKIPYVPQNNNMMSYDQQFYMGAPNFNNNYSSNNNEHQYGNYNTHTQNNMQNYNTQSPYENQNNNYASNYNQHDNKTVYPPSSNHNNNGTRQTPISHYTQYNNETLSYEERIKRNMYSQDINESNNSNNNTSGNQHDDQTLSDQRNNHMNYSQNDPKNMESGNKKNI</sequence>
<dbReference type="RefSeq" id="XP_724516.1">
    <property type="nucleotide sequence ID" value="XM_719423.1"/>
</dbReference>
<reference evidence="2" key="3">
    <citation type="submission" date="2014-05" db="EMBL/GenBank/DDBJ databases">
        <authorList>
            <person name="Aslett A.Martin."/>
            <person name="De Silva Nishadi"/>
        </authorList>
    </citation>
    <scope>NUCLEOTIDE SEQUENCE</scope>
    <source>
        <strain evidence="2">YM</strain>
    </source>
</reference>
<dbReference type="EMBL" id="LK934639">
    <property type="protein sequence ID" value="CDU19148.1"/>
    <property type="molecule type" value="Genomic_DNA"/>
</dbReference>
<dbReference type="InterPro" id="IPR044852">
    <property type="entry name" value="WBP2-like"/>
</dbReference>
<dbReference type="OrthoDB" id="1259151at2759"/>
<dbReference type="Proteomes" id="UP000072904">
    <property type="component" value="Chromosome 11"/>
</dbReference>
<feature type="compositionally biased region" description="Low complexity" evidence="1">
    <location>
        <begin position="321"/>
        <end position="333"/>
    </location>
</feature>
<dbReference type="KEGG" id="pyo:PY17X_1146100"/>
<evidence type="ECO:0000313" key="2">
    <source>
        <dbReference type="EMBL" id="CDU19148.1"/>
    </source>
</evidence>
<dbReference type="EMBL" id="LM993665">
    <property type="protein sequence ID" value="VTZ79733.1"/>
    <property type="molecule type" value="Genomic_DNA"/>
</dbReference>
<reference evidence="4 5" key="1">
    <citation type="journal article" date="2014" name="BMC Biol.">
        <title>A comprehensive evaluation of rodent malaria parasite genomes and gene expression.</title>
        <authorList>
            <person name="Otto T.D."/>
            <person name="Bohme U."/>
            <person name="Jackson A.P."/>
            <person name="Hunt M."/>
            <person name="Franke-Fayard B."/>
            <person name="Hoeijmakers W.A."/>
            <person name="Religa A.A."/>
            <person name="Robertson L."/>
            <person name="Sanders M."/>
            <person name="Ogun S.A."/>
            <person name="Cunningham D."/>
            <person name="Erhart A."/>
            <person name="Billker O."/>
            <person name="Khan S.M."/>
            <person name="Stunnenberg H.G."/>
            <person name="Langhorne J."/>
            <person name="Holder A.A."/>
            <person name="Waters A.P."/>
            <person name="Newbold C.I."/>
            <person name="Pain A."/>
            <person name="Berriman M."/>
            <person name="Janse C.J."/>
        </authorList>
    </citation>
    <scope>NUCLEOTIDE SEQUENCE [LARGE SCALE GENOMIC DNA]</scope>
    <source>
        <strain evidence="3 4">17X</strain>
        <strain evidence="2 5">YM</strain>
    </source>
</reference>